<dbReference type="RefSeq" id="WP_191251708.1">
    <property type="nucleotide sequence ID" value="NZ_BNCI01000002.1"/>
</dbReference>
<evidence type="ECO:0000313" key="1">
    <source>
        <dbReference type="EMBL" id="GHF22366.1"/>
    </source>
</evidence>
<protein>
    <submittedName>
        <fullName evidence="1">Uncharacterized protein</fullName>
    </submittedName>
</protein>
<accession>A0A919E5V9</accession>
<evidence type="ECO:0000313" key="2">
    <source>
        <dbReference type="Proteomes" id="UP000630923"/>
    </source>
</evidence>
<name>A0A919E5V9_9PROT</name>
<reference evidence="1" key="1">
    <citation type="journal article" date="2014" name="Int. J. Syst. Evol. Microbiol.">
        <title>Complete genome sequence of Corynebacterium casei LMG S-19264T (=DSM 44701T), isolated from a smear-ripened cheese.</title>
        <authorList>
            <consortium name="US DOE Joint Genome Institute (JGI-PGF)"/>
            <person name="Walter F."/>
            <person name="Albersmeier A."/>
            <person name="Kalinowski J."/>
            <person name="Ruckert C."/>
        </authorList>
    </citation>
    <scope>NUCLEOTIDE SEQUENCE</scope>
    <source>
        <strain evidence="1">KCTC 42590</strain>
    </source>
</reference>
<reference evidence="1" key="2">
    <citation type="submission" date="2020-09" db="EMBL/GenBank/DDBJ databases">
        <authorList>
            <person name="Sun Q."/>
            <person name="Kim S."/>
        </authorList>
    </citation>
    <scope>NUCLEOTIDE SEQUENCE</scope>
    <source>
        <strain evidence="1">KCTC 42590</strain>
    </source>
</reference>
<keyword evidence="2" id="KW-1185">Reference proteome</keyword>
<comment type="caution">
    <text evidence="1">The sequence shown here is derived from an EMBL/GenBank/DDBJ whole genome shotgun (WGS) entry which is preliminary data.</text>
</comment>
<gene>
    <name evidence="1" type="ORF">GCM10017044_15660</name>
</gene>
<dbReference type="AlphaFoldDB" id="A0A919E5V9"/>
<organism evidence="1 2">
    <name type="scientific">Kordiimonas sediminis</name>
    <dbReference type="NCBI Taxonomy" id="1735581"/>
    <lineage>
        <taxon>Bacteria</taxon>
        <taxon>Pseudomonadati</taxon>
        <taxon>Pseudomonadota</taxon>
        <taxon>Alphaproteobacteria</taxon>
        <taxon>Kordiimonadales</taxon>
        <taxon>Kordiimonadaceae</taxon>
        <taxon>Kordiimonas</taxon>
    </lineage>
</organism>
<proteinExistence type="predicted"/>
<dbReference type="Proteomes" id="UP000630923">
    <property type="component" value="Unassembled WGS sequence"/>
</dbReference>
<dbReference type="EMBL" id="BNCI01000002">
    <property type="protein sequence ID" value="GHF22366.1"/>
    <property type="molecule type" value="Genomic_DNA"/>
</dbReference>
<sequence>MSDDILKYLTKGQVKTDLEAVLGEYDSFTGIDSFFNHSTNPKTFYEWSIQGMIYDLLARRVVQGKYDKYMLFLEQPYSPNNVETRSDIMWVEVATDYIGAMELKTDYSYTSVLNDLRKLENQIAIQSVKYGVMVFMVDDAATIQTWINQAEHEDAKVKNAIKAKTLFPIGVVYKRN</sequence>